<protein>
    <submittedName>
        <fullName evidence="1">Uncharacterized protein</fullName>
    </submittedName>
</protein>
<gene>
    <name evidence="1" type="ORF">DFH07DRAFT_731106</name>
</gene>
<sequence length="319" mass="36592">MNSRSPVDECRFPLDVEREIFEFAALSDPATVPSLMLVAQRVKQWVEPLLYRVIMLSRREPKCTMPGVLRFTVESFLRRMKDKSPNFLRGSVRHLCLRNMIRDDSFSHPRIAHDPQVDAILGACSEVSDLFLGYHISTGRDRLATMPCLCRLTLEIDLLFEGYPVDFAHTLFRNITHLEVLDSADARPAAWPSIAAIPNLTHLAFSDPDFCPIFGAVLLASKRLRCLVFLCRDDESIEHARRRADDARFVISGRILDFEMDWRDGAQGRDDYWDRADQFIAAKRACKIDGELYSAWIYIYSRATVLVSVYQMDKILLAL</sequence>
<proteinExistence type="predicted"/>
<dbReference type="EMBL" id="JARJLG010000010">
    <property type="protein sequence ID" value="KAJ7777678.1"/>
    <property type="molecule type" value="Genomic_DNA"/>
</dbReference>
<name>A0AAD7K6D2_9AGAR</name>
<keyword evidence="2" id="KW-1185">Reference proteome</keyword>
<dbReference type="AlphaFoldDB" id="A0AAD7K6D2"/>
<comment type="caution">
    <text evidence="1">The sequence shown here is derived from an EMBL/GenBank/DDBJ whole genome shotgun (WGS) entry which is preliminary data.</text>
</comment>
<dbReference type="Proteomes" id="UP001215280">
    <property type="component" value="Unassembled WGS sequence"/>
</dbReference>
<accession>A0AAD7K6D2</accession>
<reference evidence="1" key="1">
    <citation type="submission" date="2023-03" db="EMBL/GenBank/DDBJ databases">
        <title>Massive genome expansion in bonnet fungi (Mycena s.s.) driven by repeated elements and novel gene families across ecological guilds.</title>
        <authorList>
            <consortium name="Lawrence Berkeley National Laboratory"/>
            <person name="Harder C.B."/>
            <person name="Miyauchi S."/>
            <person name="Viragh M."/>
            <person name="Kuo A."/>
            <person name="Thoen E."/>
            <person name="Andreopoulos B."/>
            <person name="Lu D."/>
            <person name="Skrede I."/>
            <person name="Drula E."/>
            <person name="Henrissat B."/>
            <person name="Morin E."/>
            <person name="Kohler A."/>
            <person name="Barry K."/>
            <person name="LaButti K."/>
            <person name="Morin E."/>
            <person name="Salamov A."/>
            <person name="Lipzen A."/>
            <person name="Mereny Z."/>
            <person name="Hegedus B."/>
            <person name="Baldrian P."/>
            <person name="Stursova M."/>
            <person name="Weitz H."/>
            <person name="Taylor A."/>
            <person name="Grigoriev I.V."/>
            <person name="Nagy L.G."/>
            <person name="Martin F."/>
            <person name="Kauserud H."/>
        </authorList>
    </citation>
    <scope>NUCLEOTIDE SEQUENCE</scope>
    <source>
        <strain evidence="1">CBHHK188m</strain>
    </source>
</reference>
<evidence type="ECO:0000313" key="1">
    <source>
        <dbReference type="EMBL" id="KAJ7777678.1"/>
    </source>
</evidence>
<organism evidence="1 2">
    <name type="scientific">Mycena maculata</name>
    <dbReference type="NCBI Taxonomy" id="230809"/>
    <lineage>
        <taxon>Eukaryota</taxon>
        <taxon>Fungi</taxon>
        <taxon>Dikarya</taxon>
        <taxon>Basidiomycota</taxon>
        <taxon>Agaricomycotina</taxon>
        <taxon>Agaricomycetes</taxon>
        <taxon>Agaricomycetidae</taxon>
        <taxon>Agaricales</taxon>
        <taxon>Marasmiineae</taxon>
        <taxon>Mycenaceae</taxon>
        <taxon>Mycena</taxon>
    </lineage>
</organism>
<evidence type="ECO:0000313" key="2">
    <source>
        <dbReference type="Proteomes" id="UP001215280"/>
    </source>
</evidence>